<gene>
    <name evidence="2" type="ORF">A3K49_03775</name>
</gene>
<dbReference type="EMBL" id="MEUG01000001">
    <property type="protein sequence ID" value="OGC28095.1"/>
    <property type="molecule type" value="Genomic_DNA"/>
</dbReference>
<keyword evidence="1" id="KW-0732">Signal</keyword>
<protein>
    <submittedName>
        <fullName evidence="2">Uncharacterized protein</fullName>
    </submittedName>
</protein>
<organism evidence="2 3">
    <name type="scientific">candidate division WOR-1 bacterium RIFOXYC12_FULL_54_18</name>
    <dbReference type="NCBI Taxonomy" id="1802584"/>
    <lineage>
        <taxon>Bacteria</taxon>
        <taxon>Bacillati</taxon>
        <taxon>Saganbacteria</taxon>
    </lineage>
</organism>
<feature type="signal peptide" evidence="1">
    <location>
        <begin position="1"/>
        <end position="24"/>
    </location>
</feature>
<sequence>MKKLVYSLLLLIPLVIVGCGTTTAGDMTAPTIQGVVVSPEAVAPGGYVKVALRASDSQGNILSYKVGNGASHLYASGAAAVVQASADCGSQDIDIYVGNGRLDAHAKVTVQVDAVATETTLHSGQVTLPVGKSFDFLSGSVRDQYYGDLDYIHQSSYYGESLVFYGDHNGGTTYDFDGGFVNLTALDGQITGLDQVCEKYTGDYYSAGNTKENQWRSYPLVKAGDIYCFALFVAGSRYFGKFKIVELNNSEITFDYVFQTAINETRFYDIGAAPSPGPTSVSPSAESSFSDDAESGAEKWLANGFSISMARAANGTHSFYSGRGNNLNNILTMVSPVMITSGKHLVFQTYYETESSYDYLYVQASLDGATWTSLASYNGSNSSWARKELSLDAYAGRAIFIRFRYATDSSVDYEGVYIDDISIE</sequence>
<dbReference type="AlphaFoldDB" id="A0A1F4T5M7"/>
<evidence type="ECO:0000313" key="2">
    <source>
        <dbReference type="EMBL" id="OGC28095.1"/>
    </source>
</evidence>
<proteinExistence type="predicted"/>
<dbReference type="Gene3D" id="2.60.120.260">
    <property type="entry name" value="Galactose-binding domain-like"/>
    <property type="match status" value="1"/>
</dbReference>
<dbReference type="SUPFAM" id="SSF49899">
    <property type="entry name" value="Concanavalin A-like lectins/glucanases"/>
    <property type="match status" value="1"/>
</dbReference>
<name>A0A1F4T5M7_UNCSA</name>
<reference evidence="2 3" key="1">
    <citation type="journal article" date="2016" name="Nat. Commun.">
        <title>Thousands of microbial genomes shed light on interconnected biogeochemical processes in an aquifer system.</title>
        <authorList>
            <person name="Anantharaman K."/>
            <person name="Brown C.T."/>
            <person name="Hug L.A."/>
            <person name="Sharon I."/>
            <person name="Castelle C.J."/>
            <person name="Probst A.J."/>
            <person name="Thomas B.C."/>
            <person name="Singh A."/>
            <person name="Wilkins M.J."/>
            <person name="Karaoz U."/>
            <person name="Brodie E.L."/>
            <person name="Williams K.H."/>
            <person name="Hubbard S.S."/>
            <person name="Banfield J.F."/>
        </authorList>
    </citation>
    <scope>NUCLEOTIDE SEQUENCE [LARGE SCALE GENOMIC DNA]</scope>
</reference>
<dbReference type="Pfam" id="PF20773">
    <property type="entry name" value="InhA-like_MAM"/>
    <property type="match status" value="1"/>
</dbReference>
<accession>A0A1F4T5M7</accession>
<dbReference type="Proteomes" id="UP000178602">
    <property type="component" value="Unassembled WGS sequence"/>
</dbReference>
<comment type="caution">
    <text evidence="2">The sequence shown here is derived from an EMBL/GenBank/DDBJ whole genome shotgun (WGS) entry which is preliminary data.</text>
</comment>
<dbReference type="InterPro" id="IPR013320">
    <property type="entry name" value="ConA-like_dom_sf"/>
</dbReference>
<dbReference type="NCBIfam" id="NF038128">
    <property type="entry name" value="choice_anch_J"/>
    <property type="match status" value="1"/>
</dbReference>
<feature type="chain" id="PRO_5009514512" evidence="1">
    <location>
        <begin position="25"/>
        <end position="424"/>
    </location>
</feature>
<evidence type="ECO:0000313" key="3">
    <source>
        <dbReference type="Proteomes" id="UP000178602"/>
    </source>
</evidence>
<evidence type="ECO:0000256" key="1">
    <source>
        <dbReference type="SAM" id="SignalP"/>
    </source>
</evidence>
<dbReference type="PROSITE" id="PS51257">
    <property type="entry name" value="PROKAR_LIPOPROTEIN"/>
    <property type="match status" value="1"/>
</dbReference>